<dbReference type="EMBL" id="JBIMSP010000012">
    <property type="protein sequence ID" value="MFH5242209.1"/>
    <property type="molecule type" value="Genomic_DNA"/>
</dbReference>
<evidence type="ECO:0000313" key="6">
    <source>
        <dbReference type="EMBL" id="MFH5242209.1"/>
    </source>
</evidence>
<feature type="domain" description="Alpha/beta-hydrolase catalytic" evidence="2">
    <location>
        <begin position="238"/>
        <end position="381"/>
    </location>
</feature>
<reference evidence="7 8" key="1">
    <citation type="submission" date="2024-10" db="EMBL/GenBank/DDBJ databases">
        <authorList>
            <person name="Riesco R."/>
        </authorList>
    </citation>
    <scope>NUCLEOTIDE SEQUENCE [LARGE SCALE GENOMIC DNA]</scope>
    <source>
        <strain evidence="6 8">NCIMB 15448</strain>
        <strain evidence="4 7">NCIMB 15449</strain>
        <strain evidence="5 9">NCIMB 15450</strain>
    </source>
</reference>
<feature type="domain" description="Alpha/beta-hydrolase N-terminal" evidence="3">
    <location>
        <begin position="41"/>
        <end position="229"/>
    </location>
</feature>
<evidence type="ECO:0000313" key="7">
    <source>
        <dbReference type="Proteomes" id="UP001609175"/>
    </source>
</evidence>
<keyword evidence="1" id="KW-0472">Membrane</keyword>
<feature type="domain" description="Alpha/beta-hydrolase catalytic" evidence="2">
    <location>
        <begin position="391"/>
        <end position="454"/>
    </location>
</feature>
<protein>
    <submittedName>
        <fullName evidence="5">Alpha/beta-hydrolase family protein</fullName>
    </submittedName>
</protein>
<keyword evidence="9" id="KW-1185">Reference proteome</keyword>
<keyword evidence="1" id="KW-0812">Transmembrane</keyword>
<feature type="transmembrane region" description="Helical" evidence="1">
    <location>
        <begin position="126"/>
        <end position="151"/>
    </location>
</feature>
<dbReference type="InterPro" id="IPR027787">
    <property type="entry name" value="Alpha/beta-hydrolase_catalytic"/>
</dbReference>
<evidence type="ECO:0000259" key="2">
    <source>
        <dbReference type="Pfam" id="PF10081"/>
    </source>
</evidence>
<evidence type="ECO:0000313" key="5">
    <source>
        <dbReference type="EMBL" id="MFH5231956.1"/>
    </source>
</evidence>
<dbReference type="Proteomes" id="UP001609175">
    <property type="component" value="Unassembled WGS sequence"/>
</dbReference>
<dbReference type="Proteomes" id="UP001609176">
    <property type="component" value="Unassembled WGS sequence"/>
</dbReference>
<dbReference type="RefSeq" id="WP_395115378.1">
    <property type="nucleotide sequence ID" value="NZ_JBIMSN010000126.1"/>
</dbReference>
<dbReference type="EMBL" id="JBIMSN010000126">
    <property type="protein sequence ID" value="MFH5231956.1"/>
    <property type="molecule type" value="Genomic_DNA"/>
</dbReference>
<evidence type="ECO:0000313" key="9">
    <source>
        <dbReference type="Proteomes" id="UP001609219"/>
    </source>
</evidence>
<evidence type="ECO:0000256" key="1">
    <source>
        <dbReference type="SAM" id="Phobius"/>
    </source>
</evidence>
<comment type="caution">
    <text evidence="5">The sequence shown here is derived from an EMBL/GenBank/DDBJ whole genome shotgun (WGS) entry which is preliminary data.</text>
</comment>
<dbReference type="Pfam" id="PF10081">
    <property type="entry name" value="Abhydrolase_9"/>
    <property type="match status" value="2"/>
</dbReference>
<gene>
    <name evidence="6" type="ORF">ACHIPV_09970</name>
    <name evidence="4" type="ORF">ACHIPZ_15800</name>
    <name evidence="5" type="ORF">ACHIRB_25795</name>
</gene>
<dbReference type="InterPro" id="IPR027788">
    <property type="entry name" value="Alpha/beta-hydrolase_N_dom"/>
</dbReference>
<evidence type="ECO:0000259" key="3">
    <source>
        <dbReference type="Pfam" id="PF15420"/>
    </source>
</evidence>
<evidence type="ECO:0000313" key="8">
    <source>
        <dbReference type="Proteomes" id="UP001609176"/>
    </source>
</evidence>
<feature type="transmembrane region" description="Helical" evidence="1">
    <location>
        <begin position="157"/>
        <end position="180"/>
    </location>
</feature>
<dbReference type="Proteomes" id="UP001609219">
    <property type="component" value="Unassembled WGS sequence"/>
</dbReference>
<dbReference type="EMBL" id="JBIMSO010000055">
    <property type="protein sequence ID" value="MFH5209643.1"/>
    <property type="molecule type" value="Genomic_DNA"/>
</dbReference>
<organism evidence="5 9">
    <name type="scientific">Antrihabitans spumae</name>
    <dbReference type="NCBI Taxonomy" id="3373370"/>
    <lineage>
        <taxon>Bacteria</taxon>
        <taxon>Bacillati</taxon>
        <taxon>Actinomycetota</taxon>
        <taxon>Actinomycetes</taxon>
        <taxon>Mycobacteriales</taxon>
        <taxon>Nocardiaceae</taxon>
        <taxon>Antrihabitans</taxon>
    </lineage>
</organism>
<evidence type="ECO:0000313" key="4">
    <source>
        <dbReference type="EMBL" id="MFH5209643.1"/>
    </source>
</evidence>
<sequence>MTATVSAAVRPLHHVKTLAGSLAIPRVEMSVGVTAMVLVSLAPGLLPRAAAMQAMLSGMLGALGLGLAALLGFALRTLRVGPATGTTQRVVTGVGIATVAISARGANEWQNRLRSAMSAEQIGAGYWIQVAAGSALIMLLLYVIAAVLGALARRLGIVRVVTLAIVGTAAAVTYCVPALVDWRADTYRAANAEIDSTLHQPDSATRSGSPYSLASWQALGAEGRKFVATASNPGTDSVRVYAGIDSAADLQDRVAVAVSELQRAGGFERSNIVVAIPTGSGWIDDNAVQGFETRFRSDVAIVGVQYSYAPSWATFVFGRSAAEESARTLYTAVADRIADLPLHDRPKLYVYGQSLGAIGGSAALAGNAVEPCGALWAGPPAGGVDRKGATILANSSDPVVRWSSDLLFHRPAPTGTHEDAPTPPWLPVVSFVQTTVDLLSALDAPAGHGHRYGIQQGTAMPGCE</sequence>
<name>A0ABW7KE17_9NOCA</name>
<proteinExistence type="predicted"/>
<feature type="transmembrane region" description="Helical" evidence="1">
    <location>
        <begin position="54"/>
        <end position="75"/>
    </location>
</feature>
<dbReference type="Pfam" id="PF15420">
    <property type="entry name" value="Abhydrolase_9_N"/>
    <property type="match status" value="1"/>
</dbReference>
<keyword evidence="1" id="KW-1133">Transmembrane helix</keyword>
<accession>A0ABW7KE17</accession>